<evidence type="ECO:0000256" key="6">
    <source>
        <dbReference type="SAM" id="SignalP"/>
    </source>
</evidence>
<name>A0A9W9YMG6_9CNID</name>
<evidence type="ECO:0000256" key="1">
    <source>
        <dbReference type="ARBA" id="ARBA00004613"/>
    </source>
</evidence>
<accession>A0A9W9YMG6</accession>
<protein>
    <submittedName>
        <fullName evidence="8">Phosphatidylglycerol/phosphatidylinositol transfer protein</fullName>
    </submittedName>
</protein>
<feature type="signal peptide" evidence="6">
    <location>
        <begin position="1"/>
        <end position="20"/>
    </location>
</feature>
<dbReference type="GO" id="GO:0032367">
    <property type="term" value="P:intracellular cholesterol transport"/>
    <property type="evidence" value="ECO:0007669"/>
    <property type="project" value="InterPro"/>
</dbReference>
<keyword evidence="3" id="KW-0964">Secreted</keyword>
<dbReference type="GO" id="GO:0032934">
    <property type="term" value="F:sterol binding"/>
    <property type="evidence" value="ECO:0007669"/>
    <property type="project" value="InterPro"/>
</dbReference>
<dbReference type="GO" id="GO:0005576">
    <property type="term" value="C:extracellular region"/>
    <property type="evidence" value="ECO:0007669"/>
    <property type="project" value="UniProtKB-SubCell"/>
</dbReference>
<dbReference type="SUPFAM" id="SSF81296">
    <property type="entry name" value="E set domains"/>
    <property type="match status" value="1"/>
</dbReference>
<dbReference type="EMBL" id="MU827343">
    <property type="protein sequence ID" value="KAJ7352964.1"/>
    <property type="molecule type" value="Genomic_DNA"/>
</dbReference>
<keyword evidence="9" id="KW-1185">Reference proteome</keyword>
<keyword evidence="5" id="KW-1015">Disulfide bond</keyword>
<dbReference type="Gene3D" id="2.60.40.770">
    <property type="match status" value="1"/>
</dbReference>
<dbReference type="PANTHER" id="PTHR11306:SF68">
    <property type="entry name" value="NPC INTRACELLULAR CHOLESTEROL TRANSPORTER 2"/>
    <property type="match status" value="1"/>
</dbReference>
<dbReference type="InterPro" id="IPR033916">
    <property type="entry name" value="ML_Npc2-like"/>
</dbReference>
<dbReference type="InterPro" id="IPR014756">
    <property type="entry name" value="Ig_E-set"/>
</dbReference>
<dbReference type="AlphaFoldDB" id="A0A9W9YMG6"/>
<evidence type="ECO:0000313" key="8">
    <source>
        <dbReference type="EMBL" id="KAJ7352964.1"/>
    </source>
</evidence>
<dbReference type="Pfam" id="PF02221">
    <property type="entry name" value="E1_DerP2_DerF2"/>
    <property type="match status" value="1"/>
</dbReference>
<evidence type="ECO:0000256" key="5">
    <source>
        <dbReference type="ARBA" id="ARBA00023157"/>
    </source>
</evidence>
<dbReference type="InterPro" id="IPR003172">
    <property type="entry name" value="ML_dom"/>
</dbReference>
<sequence length="151" mass="16292">MVKSLIVCVFVLCFLALGSCEPVEFTDCGSKEAKIVSVDITPCKAQPCELKKGTEVAIQVQFTPNINITAGTTDVHGIISGIPVPFPVDNPDACKDHGIVCPMIAGKTYTFKTVLPIKSLYPAMKLLVKWAMKDQKGNVVYCWEVAAEITG</sequence>
<evidence type="ECO:0000256" key="3">
    <source>
        <dbReference type="ARBA" id="ARBA00022525"/>
    </source>
</evidence>
<comment type="caution">
    <text evidence="8">The sequence shown here is derived from an EMBL/GenBank/DDBJ whole genome shotgun (WGS) entry which is preliminary data.</text>
</comment>
<dbReference type="OrthoDB" id="5965801at2759"/>
<organism evidence="8 9">
    <name type="scientific">Desmophyllum pertusum</name>
    <dbReference type="NCBI Taxonomy" id="174260"/>
    <lineage>
        <taxon>Eukaryota</taxon>
        <taxon>Metazoa</taxon>
        <taxon>Cnidaria</taxon>
        <taxon>Anthozoa</taxon>
        <taxon>Hexacorallia</taxon>
        <taxon>Scleractinia</taxon>
        <taxon>Caryophylliina</taxon>
        <taxon>Caryophylliidae</taxon>
        <taxon>Desmophyllum</taxon>
    </lineage>
</organism>
<dbReference type="SMART" id="SM00737">
    <property type="entry name" value="ML"/>
    <property type="match status" value="1"/>
</dbReference>
<feature type="chain" id="PRO_5040989224" evidence="6">
    <location>
        <begin position="21"/>
        <end position="151"/>
    </location>
</feature>
<dbReference type="Proteomes" id="UP001163046">
    <property type="component" value="Unassembled WGS sequence"/>
</dbReference>
<feature type="domain" description="MD-2-related lipid-recognition" evidence="7">
    <location>
        <begin position="25"/>
        <end position="147"/>
    </location>
</feature>
<evidence type="ECO:0000259" key="7">
    <source>
        <dbReference type="SMART" id="SM00737"/>
    </source>
</evidence>
<evidence type="ECO:0000313" key="9">
    <source>
        <dbReference type="Proteomes" id="UP001163046"/>
    </source>
</evidence>
<evidence type="ECO:0000256" key="2">
    <source>
        <dbReference type="ARBA" id="ARBA00006370"/>
    </source>
</evidence>
<keyword evidence="4 6" id="KW-0732">Signal</keyword>
<evidence type="ECO:0000256" key="4">
    <source>
        <dbReference type="ARBA" id="ARBA00022729"/>
    </source>
</evidence>
<reference evidence="8" key="1">
    <citation type="submission" date="2023-01" db="EMBL/GenBank/DDBJ databases">
        <title>Genome assembly of the deep-sea coral Lophelia pertusa.</title>
        <authorList>
            <person name="Herrera S."/>
            <person name="Cordes E."/>
        </authorList>
    </citation>
    <scope>NUCLEOTIDE SEQUENCE</scope>
    <source>
        <strain evidence="8">USNM1676648</strain>
        <tissue evidence="8">Polyp</tissue>
    </source>
</reference>
<dbReference type="InterPro" id="IPR039670">
    <property type="entry name" value="NPC2-like"/>
</dbReference>
<dbReference type="PANTHER" id="PTHR11306">
    <property type="entry name" value="NIEMANN PICK TYPE C2 PROTEIN NPC2-RELATED"/>
    <property type="match status" value="1"/>
</dbReference>
<dbReference type="PROSITE" id="PS51257">
    <property type="entry name" value="PROKAR_LIPOPROTEIN"/>
    <property type="match status" value="1"/>
</dbReference>
<comment type="similarity">
    <text evidence="2">Belongs to the NPC2 family.</text>
</comment>
<dbReference type="CDD" id="cd00916">
    <property type="entry name" value="Npc2_like"/>
    <property type="match status" value="1"/>
</dbReference>
<comment type="subcellular location">
    <subcellularLocation>
        <location evidence="1">Secreted</location>
    </subcellularLocation>
</comment>
<dbReference type="FunFam" id="2.60.40.770:FF:000001">
    <property type="entry name" value="NPC intracellular cholesterol transporter 2"/>
    <property type="match status" value="1"/>
</dbReference>
<gene>
    <name evidence="8" type="primary">NPC2_3</name>
    <name evidence="8" type="ORF">OS493_032903</name>
</gene>
<proteinExistence type="inferred from homology"/>